<evidence type="ECO:0000313" key="8">
    <source>
        <dbReference type="Proteomes" id="UP001524435"/>
    </source>
</evidence>
<evidence type="ECO:0000256" key="6">
    <source>
        <dbReference type="ARBA" id="ARBA00023136"/>
    </source>
</evidence>
<evidence type="ECO:0000256" key="2">
    <source>
        <dbReference type="ARBA" id="ARBA00010488"/>
    </source>
</evidence>
<keyword evidence="8" id="KW-1185">Reference proteome</keyword>
<dbReference type="PANTHER" id="PTHR37316:SF3">
    <property type="entry name" value="TEICHOIC ACID GLYCEROL-PHOSPHATE TRANSFERASE"/>
    <property type="match status" value="1"/>
</dbReference>
<dbReference type="Proteomes" id="UP001524435">
    <property type="component" value="Unassembled WGS sequence"/>
</dbReference>
<evidence type="ECO:0000256" key="3">
    <source>
        <dbReference type="ARBA" id="ARBA00022475"/>
    </source>
</evidence>
<dbReference type="InterPro" id="IPR051612">
    <property type="entry name" value="Teichoic_Acid_Biosynth"/>
</dbReference>
<comment type="subcellular location">
    <subcellularLocation>
        <location evidence="1">Cell membrane</location>
        <topology evidence="1">Peripheral membrane protein</topology>
    </subcellularLocation>
</comment>
<keyword evidence="5" id="KW-0777">Teichoic acid biosynthesis</keyword>
<dbReference type="InterPro" id="IPR043149">
    <property type="entry name" value="TagF_N"/>
</dbReference>
<reference evidence="7 8" key="1">
    <citation type="submission" date="2022-06" db="EMBL/GenBank/DDBJ databases">
        <title>Isolation of gut microbiota from human fecal samples.</title>
        <authorList>
            <person name="Pamer E.G."/>
            <person name="Barat B."/>
            <person name="Waligurski E."/>
            <person name="Medina S."/>
            <person name="Paddock L."/>
            <person name="Mostad J."/>
        </authorList>
    </citation>
    <scope>NUCLEOTIDE SEQUENCE [LARGE SCALE GENOMIC DNA]</scope>
    <source>
        <strain evidence="7 8">DFI.6.1</strain>
    </source>
</reference>
<keyword evidence="4" id="KW-0808">Transferase</keyword>
<evidence type="ECO:0000256" key="5">
    <source>
        <dbReference type="ARBA" id="ARBA00022944"/>
    </source>
</evidence>
<dbReference type="RefSeq" id="WP_256197831.1">
    <property type="nucleotide sequence ID" value="NZ_CANTYB010000006.1"/>
</dbReference>
<dbReference type="SUPFAM" id="SSF53756">
    <property type="entry name" value="UDP-Glycosyltransferase/glycogen phosphorylase"/>
    <property type="match status" value="1"/>
</dbReference>
<dbReference type="EMBL" id="JANGCH010000008">
    <property type="protein sequence ID" value="MCQ5121937.1"/>
    <property type="molecule type" value="Genomic_DNA"/>
</dbReference>
<organism evidence="7 8">
    <name type="scientific">Massilicoli timonensis</name>
    <dbReference type="NCBI Taxonomy" id="2015901"/>
    <lineage>
        <taxon>Bacteria</taxon>
        <taxon>Bacillati</taxon>
        <taxon>Bacillota</taxon>
        <taxon>Erysipelotrichia</taxon>
        <taxon>Erysipelotrichales</taxon>
        <taxon>Erysipelotrichaceae</taxon>
        <taxon>Massilicoli</taxon>
    </lineage>
</organism>
<dbReference type="PANTHER" id="PTHR37316">
    <property type="entry name" value="TEICHOIC ACID GLYCEROL-PHOSPHATE PRIMASE"/>
    <property type="match status" value="1"/>
</dbReference>
<proteinExistence type="inferred from homology"/>
<sequence>METGNRMNRDLGLVKIEGSRNAYYYLAAETAALRLNVENGFFSVRTLLQENAHLMGAHTTFRLMEIGMQGERAAVIENTQEARTLLWNGALYRYALRQDEQGALFDIEKLPFGKGISCTGLGIEDGKIKLYLDQAVEGLCLIAVHQEESIELAMLQDHAFTIEPSAFTKLHGLQYELFFKKAERLFPIQVEETLHCMIPFLQEQAASLVKIDMGKQATLAFTGIEEALHPEIYALIAHDEQIEVSGKWNAPLSLIQNCEKTMLFCAGDDSAIESVDMDGDESEFTLHITEKQLEEMQKRFSKRWDLYLELRRGDDVIAMLPIVKGKTLNAAILYEATWGSETLCSLQLSATKQKGNVYVQFLAPVHISKINYMEHLFGHLRIHMRMQQDVSAIYRGLSYQVKIGDAWQSARLQKRGARTLLLKVPCKDLEAMIAQLRQSGLEMMLGYREQRYCYTIKELDYSRIYATFSQHVFQSRRYRTLGKRLYRLFLKLPVRKNKILFESFLGRNVSGNPKYLYEYLCNHEIGKSYRMYWILNDPDETISAPGKKILRRSIRYYYHMATAGFWIFNTRQDSDIIKRKKTIYLQTWHGTPLKRLGFDMDDVNMASQSNIVEYKRQFYANSRRWDYLLAQNQYSADIFRRCFVFRKSLLALGYPANDVLFTKNNEQDIRLLKEKMGIPLDKKVILYAPTWRDDHFVRKGYYQMKMELDLKLMQERLGEEYVVLLRMHYLIMNVLDIHAYQGFAYDFSAGSDIQELYLVSDLLITDYSSVMFDYANLRRPIVFYTYDIDAYRDSLRGFYFDFEKEACGPICRTTSEVVEAIEKQAIWREEYAEKIASFHQKFNHIDDGNASKRILEIVLDRSRQEQHDDH</sequence>
<protein>
    <submittedName>
        <fullName evidence="7">CDP-glycerol glycerophosphotransferase family protein</fullName>
    </submittedName>
</protein>
<comment type="caution">
    <text evidence="7">The sequence shown here is derived from an EMBL/GenBank/DDBJ whole genome shotgun (WGS) entry which is preliminary data.</text>
</comment>
<name>A0ABT1SL34_9FIRM</name>
<dbReference type="InterPro" id="IPR007554">
    <property type="entry name" value="Glycerophosphate_synth"/>
</dbReference>
<keyword evidence="3" id="KW-1003">Cell membrane</keyword>
<dbReference type="Pfam" id="PF04464">
    <property type="entry name" value="Glyphos_transf"/>
    <property type="match status" value="1"/>
</dbReference>
<evidence type="ECO:0000313" key="7">
    <source>
        <dbReference type="EMBL" id="MCQ5121937.1"/>
    </source>
</evidence>
<evidence type="ECO:0000256" key="4">
    <source>
        <dbReference type="ARBA" id="ARBA00022679"/>
    </source>
</evidence>
<dbReference type="Gene3D" id="3.40.50.11820">
    <property type="match status" value="1"/>
</dbReference>
<accession>A0ABT1SL34</accession>
<keyword evidence="6" id="KW-0472">Membrane</keyword>
<gene>
    <name evidence="7" type="ORF">NE663_06660</name>
</gene>
<dbReference type="InterPro" id="IPR043148">
    <property type="entry name" value="TagF_C"/>
</dbReference>
<comment type="similarity">
    <text evidence="2">Belongs to the CDP-glycerol glycerophosphotransferase family.</text>
</comment>
<dbReference type="Gene3D" id="3.40.50.12580">
    <property type="match status" value="1"/>
</dbReference>
<evidence type="ECO:0000256" key="1">
    <source>
        <dbReference type="ARBA" id="ARBA00004202"/>
    </source>
</evidence>